<keyword evidence="3" id="KW-1185">Reference proteome</keyword>
<dbReference type="OrthoDB" id="5431013at2759"/>
<dbReference type="EMBL" id="ML977499">
    <property type="protein sequence ID" value="KAF2133362.1"/>
    <property type="molecule type" value="Genomic_DNA"/>
</dbReference>
<dbReference type="GO" id="GO:0006355">
    <property type="term" value="P:regulation of DNA-templated transcription"/>
    <property type="evidence" value="ECO:0007669"/>
    <property type="project" value="InterPro"/>
</dbReference>
<reference evidence="2" key="1">
    <citation type="journal article" date="2020" name="Stud. Mycol.">
        <title>101 Dothideomycetes genomes: a test case for predicting lifestyles and emergence of pathogens.</title>
        <authorList>
            <person name="Haridas S."/>
            <person name="Albert R."/>
            <person name="Binder M."/>
            <person name="Bloem J."/>
            <person name="Labutti K."/>
            <person name="Salamov A."/>
            <person name="Andreopoulos B."/>
            <person name="Baker S."/>
            <person name="Barry K."/>
            <person name="Bills G."/>
            <person name="Bluhm B."/>
            <person name="Cannon C."/>
            <person name="Castanera R."/>
            <person name="Culley D."/>
            <person name="Daum C."/>
            <person name="Ezra D."/>
            <person name="Gonzalez J."/>
            <person name="Henrissat B."/>
            <person name="Kuo A."/>
            <person name="Liang C."/>
            <person name="Lipzen A."/>
            <person name="Lutzoni F."/>
            <person name="Magnuson J."/>
            <person name="Mondo S."/>
            <person name="Nolan M."/>
            <person name="Ohm R."/>
            <person name="Pangilinan J."/>
            <person name="Park H.-J."/>
            <person name="Ramirez L."/>
            <person name="Alfaro M."/>
            <person name="Sun H."/>
            <person name="Tritt A."/>
            <person name="Yoshinaga Y."/>
            <person name="Zwiers L.-H."/>
            <person name="Turgeon B."/>
            <person name="Goodwin S."/>
            <person name="Spatafora J."/>
            <person name="Crous P."/>
            <person name="Grigoriev I."/>
        </authorList>
    </citation>
    <scope>NUCLEOTIDE SEQUENCE</scope>
    <source>
        <strain evidence="2">CBS 119687</strain>
    </source>
</reference>
<feature type="region of interest" description="Disordered" evidence="1">
    <location>
        <begin position="447"/>
        <end position="467"/>
    </location>
</feature>
<dbReference type="RefSeq" id="XP_033527749.1">
    <property type="nucleotide sequence ID" value="XM_033666462.1"/>
</dbReference>
<evidence type="ECO:0000313" key="2">
    <source>
        <dbReference type="EMBL" id="KAF2133362.1"/>
    </source>
</evidence>
<dbReference type="InterPro" id="IPR039327">
    <property type="entry name" value="CON7-like"/>
</dbReference>
<gene>
    <name evidence="2" type="ORF">P153DRAFT_353730</name>
</gene>
<sequence>MAELVGLTASIIQIAGVGVKLSTTLYDFVGSAARADQEIAAIAGDVELTANALDSVGKVFENKDIQSIVSNRAIQDANNLIKRCEAVFKEISEVLDKRRKTWKNGKKSLSTLGKLSWPMKEQRVELLRRRLESLKNSLMLLLHVIQFANGQAKGEFEKKALEKECEKLRQLHECQQESLRRLQVIEGKLGEVNLDADETLRKLDPYSPIPIIEPSTTSTLSSPDDQLIAKYNTERPVMLYSLETSDSDDATTDDEGEHLTMVELSQCVEHVQKLLQRISVLQQTFEATQSTSHCPKNRVYKHYRRFCRKFESEMMPTKSANPPTPLPHSKIIPPVNDMYDSESSSQSACVSPMQQRNRAYKRTEEPPRNINGKMVCKHQECSNITFNRKYEWSKHMNKHDRPYKRHIERYEKPQVFKYSAGFLCDERESQQMRCQRSAIARCRLGDSISDTSDESDARPASKRIRRENEEEDVRLPVFVRDRTHDYYNEIHHNTTIDPPWSPQTIQDDSVLSSEEGDIVSLLLGMWTIRVH</sequence>
<evidence type="ECO:0008006" key="4">
    <source>
        <dbReference type="Google" id="ProtNLM"/>
    </source>
</evidence>
<accession>A0A6A6AN00</accession>
<dbReference type="PANTHER" id="PTHR36167">
    <property type="entry name" value="C2H2 FINGER DOMAIN TRANSCRIPTION FACTOR (EUROFUNG)-RELATED"/>
    <property type="match status" value="1"/>
</dbReference>
<dbReference type="PANTHER" id="PTHR36167:SF4">
    <property type="entry name" value="FUNGAL N-TERMINAL DOMAIN-CONTAINING PROTEIN"/>
    <property type="match status" value="1"/>
</dbReference>
<proteinExistence type="predicted"/>
<protein>
    <recommendedName>
        <fullName evidence="4">Fungal N-terminal domain-containing protein</fullName>
    </recommendedName>
</protein>
<organism evidence="2 3">
    <name type="scientific">Dothidotthia symphoricarpi CBS 119687</name>
    <dbReference type="NCBI Taxonomy" id="1392245"/>
    <lineage>
        <taxon>Eukaryota</taxon>
        <taxon>Fungi</taxon>
        <taxon>Dikarya</taxon>
        <taxon>Ascomycota</taxon>
        <taxon>Pezizomycotina</taxon>
        <taxon>Dothideomycetes</taxon>
        <taxon>Pleosporomycetidae</taxon>
        <taxon>Pleosporales</taxon>
        <taxon>Dothidotthiaceae</taxon>
        <taxon>Dothidotthia</taxon>
    </lineage>
</organism>
<name>A0A6A6AN00_9PLEO</name>
<evidence type="ECO:0000313" key="3">
    <source>
        <dbReference type="Proteomes" id="UP000799771"/>
    </source>
</evidence>
<dbReference type="Proteomes" id="UP000799771">
    <property type="component" value="Unassembled WGS sequence"/>
</dbReference>
<dbReference type="GeneID" id="54406894"/>
<evidence type="ECO:0000256" key="1">
    <source>
        <dbReference type="SAM" id="MobiDB-lite"/>
    </source>
</evidence>
<dbReference type="AlphaFoldDB" id="A0A6A6AN00"/>